<organism evidence="1">
    <name type="scientific">Arundo donax</name>
    <name type="common">Giant reed</name>
    <name type="synonym">Donax arundinaceus</name>
    <dbReference type="NCBI Taxonomy" id="35708"/>
    <lineage>
        <taxon>Eukaryota</taxon>
        <taxon>Viridiplantae</taxon>
        <taxon>Streptophyta</taxon>
        <taxon>Embryophyta</taxon>
        <taxon>Tracheophyta</taxon>
        <taxon>Spermatophyta</taxon>
        <taxon>Magnoliopsida</taxon>
        <taxon>Liliopsida</taxon>
        <taxon>Poales</taxon>
        <taxon>Poaceae</taxon>
        <taxon>PACMAD clade</taxon>
        <taxon>Arundinoideae</taxon>
        <taxon>Arundineae</taxon>
        <taxon>Arundo</taxon>
    </lineage>
</organism>
<accession>A0A0A8ZP02</accession>
<name>A0A0A8ZP02_ARUDO</name>
<reference evidence="1" key="2">
    <citation type="journal article" date="2015" name="Data Brief">
        <title>Shoot transcriptome of the giant reed, Arundo donax.</title>
        <authorList>
            <person name="Barrero R.A."/>
            <person name="Guerrero F.D."/>
            <person name="Moolhuijzen P."/>
            <person name="Goolsby J.A."/>
            <person name="Tidwell J."/>
            <person name="Bellgard S.E."/>
            <person name="Bellgard M.I."/>
        </authorList>
    </citation>
    <scope>NUCLEOTIDE SEQUENCE</scope>
    <source>
        <tissue evidence="1">Shoot tissue taken approximately 20 cm above the soil surface</tissue>
    </source>
</reference>
<sequence length="16" mass="1848">MVVKHEAGLTNTNYRD</sequence>
<reference evidence="1" key="1">
    <citation type="submission" date="2014-09" db="EMBL/GenBank/DDBJ databases">
        <authorList>
            <person name="Magalhaes I.L.F."/>
            <person name="Oliveira U."/>
            <person name="Santos F.R."/>
            <person name="Vidigal T.H.D.A."/>
            <person name="Brescovit A.D."/>
            <person name="Santos A.J."/>
        </authorList>
    </citation>
    <scope>NUCLEOTIDE SEQUENCE</scope>
    <source>
        <tissue evidence="1">Shoot tissue taken approximately 20 cm above the soil surface</tissue>
    </source>
</reference>
<dbReference type="AlphaFoldDB" id="A0A0A8ZP02"/>
<protein>
    <submittedName>
        <fullName evidence="1">Uncharacterized protein</fullName>
    </submittedName>
</protein>
<proteinExistence type="predicted"/>
<dbReference type="EMBL" id="GBRH01261333">
    <property type="protein sequence ID" value="JAD36562.1"/>
    <property type="molecule type" value="Transcribed_RNA"/>
</dbReference>
<evidence type="ECO:0000313" key="1">
    <source>
        <dbReference type="EMBL" id="JAD36562.1"/>
    </source>
</evidence>